<sequence length="67" mass="7793">MLFVPRETVREEKAAKKKGLRYKFRNLNSYHKSTFRSVLWEIGVVVIRAKTVVEKAVQCSNAQIVKL</sequence>
<accession>A0A382D081</accession>
<name>A0A382D081_9ZZZZ</name>
<evidence type="ECO:0000313" key="1">
    <source>
        <dbReference type="EMBL" id="SVB31462.1"/>
    </source>
</evidence>
<reference evidence="1" key="1">
    <citation type="submission" date="2018-05" db="EMBL/GenBank/DDBJ databases">
        <authorList>
            <person name="Lanie J.A."/>
            <person name="Ng W.-L."/>
            <person name="Kazmierczak K.M."/>
            <person name="Andrzejewski T.M."/>
            <person name="Davidsen T.M."/>
            <person name="Wayne K.J."/>
            <person name="Tettelin H."/>
            <person name="Glass J.I."/>
            <person name="Rusch D."/>
            <person name="Podicherti R."/>
            <person name="Tsui H.-C.T."/>
            <person name="Winkler M.E."/>
        </authorList>
    </citation>
    <scope>NUCLEOTIDE SEQUENCE</scope>
</reference>
<dbReference type="EMBL" id="UINC01036858">
    <property type="protein sequence ID" value="SVB31462.1"/>
    <property type="molecule type" value="Genomic_DNA"/>
</dbReference>
<dbReference type="AlphaFoldDB" id="A0A382D081"/>
<protein>
    <submittedName>
        <fullName evidence="1">Uncharacterized protein</fullName>
    </submittedName>
</protein>
<gene>
    <name evidence="1" type="ORF">METZ01_LOCUS184316</name>
</gene>
<organism evidence="1">
    <name type="scientific">marine metagenome</name>
    <dbReference type="NCBI Taxonomy" id="408172"/>
    <lineage>
        <taxon>unclassified sequences</taxon>
        <taxon>metagenomes</taxon>
        <taxon>ecological metagenomes</taxon>
    </lineage>
</organism>
<proteinExistence type="predicted"/>